<dbReference type="GO" id="GO:0005737">
    <property type="term" value="C:cytoplasm"/>
    <property type="evidence" value="ECO:0007669"/>
    <property type="project" value="TreeGrafter"/>
</dbReference>
<gene>
    <name evidence="8" type="ORF">EJD97_002938</name>
</gene>
<dbReference type="GO" id="GO:0009407">
    <property type="term" value="P:toxin catabolic process"/>
    <property type="evidence" value="ECO:0007669"/>
    <property type="project" value="UniProtKB-ARBA"/>
</dbReference>
<dbReference type="InterPro" id="IPR045073">
    <property type="entry name" value="Omega/Tau-like"/>
</dbReference>
<protein>
    <recommendedName>
        <fullName evidence="1">glutathione transferase</fullName>
        <ecNumber evidence="1">2.5.1.18</ecNumber>
    </recommendedName>
</protein>
<name>A0A6N2ALG4_SOLCI</name>
<dbReference type="EMBL" id="RXGB01013796">
    <property type="protein sequence ID" value="TMW83105.1"/>
    <property type="molecule type" value="Genomic_DNA"/>
</dbReference>
<dbReference type="InterPro" id="IPR010987">
    <property type="entry name" value="Glutathione-S-Trfase_C-like"/>
</dbReference>
<evidence type="ECO:0000256" key="5">
    <source>
        <dbReference type="ARBA" id="ARBA00047960"/>
    </source>
</evidence>
<dbReference type="PANTHER" id="PTHR11260:SF685">
    <property type="entry name" value="GLUTATHIONE TRANSFERASE"/>
    <property type="match status" value="1"/>
</dbReference>
<dbReference type="EC" id="2.5.1.18" evidence="1"/>
<dbReference type="InterPro" id="IPR040079">
    <property type="entry name" value="Glutathione_S-Trfase"/>
</dbReference>
<dbReference type="InterPro" id="IPR004046">
    <property type="entry name" value="GST_C"/>
</dbReference>
<comment type="similarity">
    <text evidence="4">Belongs to the GST superfamily. Tau family.</text>
</comment>
<evidence type="ECO:0000256" key="1">
    <source>
        <dbReference type="ARBA" id="ARBA00012452"/>
    </source>
</evidence>
<feature type="domain" description="GST C-terminal" evidence="7">
    <location>
        <begin position="89"/>
        <end position="214"/>
    </location>
</feature>
<comment type="catalytic activity">
    <reaction evidence="5">
        <text>RX + glutathione = an S-substituted glutathione + a halide anion + H(+)</text>
        <dbReference type="Rhea" id="RHEA:16437"/>
        <dbReference type="ChEBI" id="CHEBI:15378"/>
        <dbReference type="ChEBI" id="CHEBI:16042"/>
        <dbReference type="ChEBI" id="CHEBI:17792"/>
        <dbReference type="ChEBI" id="CHEBI:57925"/>
        <dbReference type="ChEBI" id="CHEBI:90779"/>
        <dbReference type="EC" id="2.5.1.18"/>
    </reaction>
</comment>
<dbReference type="SFLD" id="SFLDS00019">
    <property type="entry name" value="Glutathione_Transferase_(cytos"/>
    <property type="match status" value="1"/>
</dbReference>
<dbReference type="InterPro" id="IPR045074">
    <property type="entry name" value="GST_C_Tau"/>
</dbReference>
<evidence type="ECO:0000259" key="7">
    <source>
        <dbReference type="PROSITE" id="PS50405"/>
    </source>
</evidence>
<dbReference type="AlphaFoldDB" id="A0A6N2ALG4"/>
<dbReference type="CDD" id="cd03058">
    <property type="entry name" value="GST_N_Tau"/>
    <property type="match status" value="1"/>
</dbReference>
<dbReference type="GO" id="GO:0004364">
    <property type="term" value="F:glutathione transferase activity"/>
    <property type="evidence" value="ECO:0007669"/>
    <property type="project" value="UniProtKB-EC"/>
</dbReference>
<dbReference type="InterPro" id="IPR036282">
    <property type="entry name" value="Glutathione-S-Trfase_C_sf"/>
</dbReference>
<dbReference type="Gene3D" id="1.20.1050.10">
    <property type="match status" value="1"/>
</dbReference>
<accession>A0A6N2ALG4</accession>
<dbReference type="PROSITE" id="PS50404">
    <property type="entry name" value="GST_NTER"/>
    <property type="match status" value="1"/>
</dbReference>
<dbReference type="PANTHER" id="PTHR11260">
    <property type="entry name" value="GLUTATHIONE S-TRANSFERASE, GST, SUPERFAMILY, GST DOMAIN CONTAINING"/>
    <property type="match status" value="1"/>
</dbReference>
<dbReference type="SUPFAM" id="SSF47616">
    <property type="entry name" value="GST C-terminal domain-like"/>
    <property type="match status" value="1"/>
</dbReference>
<dbReference type="SFLD" id="SFLDG00358">
    <property type="entry name" value="Main_(cytGST)"/>
    <property type="match status" value="1"/>
</dbReference>
<dbReference type="Pfam" id="PF02798">
    <property type="entry name" value="GST_N"/>
    <property type="match status" value="1"/>
</dbReference>
<sequence length="229" mass="26268">MATNSVKLLGVWASPYVNRVEIALKMKSIEYEFIQEYVLNKSELLLKSNPVYKKIPVLFHDEKPICESLVILQYIDEAWLNGPSILPSDPYDRAIARFWAAYIDVMWYPLVADYRNVEGKEAKAAMVEKISEGTLLLEEAFINMSKGKSYFGGDSIGYVDIVFGSLLGWVKVIEIMDELKILDETRTPSLAEWDEKFCSHNVVKDIIPQPEKLVEIYHEYLEMKKANSS</sequence>
<keyword evidence="3" id="KW-0808">Transferase</keyword>
<evidence type="ECO:0000256" key="2">
    <source>
        <dbReference type="ARBA" id="ARBA00022575"/>
    </source>
</evidence>
<evidence type="ECO:0000256" key="4">
    <source>
        <dbReference type="ARBA" id="ARBA00025743"/>
    </source>
</evidence>
<evidence type="ECO:0000256" key="3">
    <source>
        <dbReference type="ARBA" id="ARBA00022679"/>
    </source>
</evidence>
<feature type="domain" description="GST N-terminal" evidence="6">
    <location>
        <begin position="4"/>
        <end position="83"/>
    </location>
</feature>
<dbReference type="CDD" id="cd03185">
    <property type="entry name" value="GST_C_Tau"/>
    <property type="match status" value="1"/>
</dbReference>
<dbReference type="Pfam" id="PF00043">
    <property type="entry name" value="GST_C"/>
    <property type="match status" value="1"/>
</dbReference>
<dbReference type="InterPro" id="IPR036249">
    <property type="entry name" value="Thioredoxin-like_sf"/>
</dbReference>
<dbReference type="FunFam" id="1.20.1050.10:FF:000016">
    <property type="entry name" value="Glutathione S-transferase U9"/>
    <property type="match status" value="1"/>
</dbReference>
<dbReference type="GO" id="GO:0006749">
    <property type="term" value="P:glutathione metabolic process"/>
    <property type="evidence" value="ECO:0007669"/>
    <property type="project" value="InterPro"/>
</dbReference>
<evidence type="ECO:0000259" key="6">
    <source>
        <dbReference type="PROSITE" id="PS50404"/>
    </source>
</evidence>
<evidence type="ECO:0000313" key="8">
    <source>
        <dbReference type="EMBL" id="TMW83105.1"/>
    </source>
</evidence>
<proteinExistence type="inferred from homology"/>
<reference evidence="8" key="1">
    <citation type="submission" date="2019-05" db="EMBL/GenBank/DDBJ databases">
        <title>The de novo reference genome and transcriptome assemblies of the wild tomato species Solanum chilense.</title>
        <authorList>
            <person name="Stam R."/>
            <person name="Nosenko T."/>
            <person name="Hoerger A.C."/>
            <person name="Stephan W."/>
            <person name="Seidel M.A."/>
            <person name="Kuhn J.M.M."/>
            <person name="Haberer G."/>
            <person name="Tellier A."/>
        </authorList>
    </citation>
    <scope>NUCLEOTIDE SEQUENCE</scope>
    <source>
        <tissue evidence="8">Mature leaves</tissue>
    </source>
</reference>
<dbReference type="PROSITE" id="PS50405">
    <property type="entry name" value="GST_CTER"/>
    <property type="match status" value="1"/>
</dbReference>
<organism evidence="8">
    <name type="scientific">Solanum chilense</name>
    <name type="common">Tomato</name>
    <name type="synonym">Lycopersicon chilense</name>
    <dbReference type="NCBI Taxonomy" id="4083"/>
    <lineage>
        <taxon>Eukaryota</taxon>
        <taxon>Viridiplantae</taxon>
        <taxon>Streptophyta</taxon>
        <taxon>Embryophyta</taxon>
        <taxon>Tracheophyta</taxon>
        <taxon>Spermatophyta</taxon>
        <taxon>Magnoliopsida</taxon>
        <taxon>eudicotyledons</taxon>
        <taxon>Gunneridae</taxon>
        <taxon>Pentapetalae</taxon>
        <taxon>asterids</taxon>
        <taxon>lamiids</taxon>
        <taxon>Solanales</taxon>
        <taxon>Solanaceae</taxon>
        <taxon>Solanoideae</taxon>
        <taxon>Solaneae</taxon>
        <taxon>Solanum</taxon>
        <taxon>Solanum subgen. Lycopersicon</taxon>
    </lineage>
</organism>
<comment type="caution">
    <text evidence="8">The sequence shown here is derived from an EMBL/GenBank/DDBJ whole genome shotgun (WGS) entry which is preliminary data.</text>
</comment>
<dbReference type="FunFam" id="3.40.30.10:FF:000044">
    <property type="entry name" value="Glutathione S-transferase GSTU6"/>
    <property type="match status" value="1"/>
</dbReference>
<dbReference type="InterPro" id="IPR004045">
    <property type="entry name" value="Glutathione_S-Trfase_N"/>
</dbReference>
<dbReference type="Gene3D" id="3.40.30.10">
    <property type="entry name" value="Glutaredoxin"/>
    <property type="match status" value="1"/>
</dbReference>
<dbReference type="SUPFAM" id="SSF52833">
    <property type="entry name" value="Thioredoxin-like"/>
    <property type="match status" value="1"/>
</dbReference>
<dbReference type="SFLD" id="SFLDG01152">
    <property type="entry name" value="Main.3:_Omega-_and_Tau-like"/>
    <property type="match status" value="1"/>
</dbReference>
<keyword evidence="2" id="KW-0216">Detoxification</keyword>